<dbReference type="EMBL" id="JBEQCT010000003">
    <property type="protein sequence ID" value="MFM2485266.1"/>
    <property type="molecule type" value="Genomic_DNA"/>
</dbReference>
<evidence type="ECO:0000313" key="2">
    <source>
        <dbReference type="EMBL" id="MFM2485266.1"/>
    </source>
</evidence>
<reference evidence="2 3" key="1">
    <citation type="journal article" date="2013" name="Int. J. Syst. Evol. Microbiol.">
        <title>Celerinatantimonas yamalensis sp. nov., a cold-adapted diazotrophic bacterium from a cold permafrost brine.</title>
        <authorList>
            <person name="Shcherbakova V."/>
            <person name="Chuvilskaya N."/>
            <person name="Rivkina E."/>
            <person name="Demidov N."/>
            <person name="Uchaeva V."/>
            <person name="Suetin S."/>
            <person name="Suzina N."/>
            <person name="Gilichinsky D."/>
        </authorList>
    </citation>
    <scope>NUCLEOTIDE SEQUENCE [LARGE SCALE GENOMIC DNA]</scope>
    <source>
        <strain evidence="2 3">C7</strain>
    </source>
</reference>
<dbReference type="Pfam" id="PF00248">
    <property type="entry name" value="Aldo_ket_red"/>
    <property type="match status" value="1"/>
</dbReference>
<keyword evidence="3" id="KW-1185">Reference proteome</keyword>
<gene>
    <name evidence="2" type="ORF">ABUE30_09360</name>
</gene>
<evidence type="ECO:0000313" key="3">
    <source>
        <dbReference type="Proteomes" id="UP001629953"/>
    </source>
</evidence>
<dbReference type="InterPro" id="IPR036812">
    <property type="entry name" value="NAD(P)_OxRdtase_dom_sf"/>
</dbReference>
<dbReference type="CDD" id="cd19081">
    <property type="entry name" value="AKR_AKR9C1"/>
    <property type="match status" value="1"/>
</dbReference>
<organism evidence="2 3">
    <name type="scientific">Celerinatantimonas yamalensis</name>
    <dbReference type="NCBI Taxonomy" id="559956"/>
    <lineage>
        <taxon>Bacteria</taxon>
        <taxon>Pseudomonadati</taxon>
        <taxon>Pseudomonadota</taxon>
        <taxon>Gammaproteobacteria</taxon>
        <taxon>Celerinatantimonadaceae</taxon>
        <taxon>Celerinatantimonas</taxon>
    </lineage>
</organism>
<dbReference type="InterPro" id="IPR050523">
    <property type="entry name" value="AKR_Detox_Biosynth"/>
</dbReference>
<dbReference type="PANTHER" id="PTHR43364:SF6">
    <property type="entry name" value="OXIDOREDUCTASE-RELATED"/>
    <property type="match status" value="1"/>
</dbReference>
<protein>
    <submittedName>
        <fullName evidence="2">Aldo/keto reductase</fullName>
    </submittedName>
</protein>
<sequence>MQCIPLGQSGLSIPPIVFGGNVFGWTLDKAQSFRMLDQLYEAGLRSIDTADVYSSWVDGNQGGESETIIGEWLHARPGYRDNIVLMTKVGADLGNDHGGLSEQWVSQALEDSLKRLQTDYIDLYQSHWPDEHTPHEETLGTYQRLLDAGKIRAIGASNYNLSQMEQAASAAKNHGLTAYQSLQPEFNLYDREGFAKPLQQWVQAHSVGVIPYFSLASGFLSGKYRNRADLEGQPRANRVEKYANEKGFKLIGQLIHMAQDYQAEPAEVALAWLIAHPAVTAPIASATKSSHINSLLKAMELTLSDSDWQQLDHMMD</sequence>
<comment type="caution">
    <text evidence="2">The sequence shown here is derived from an EMBL/GenBank/DDBJ whole genome shotgun (WGS) entry which is preliminary data.</text>
</comment>
<dbReference type="InterPro" id="IPR023210">
    <property type="entry name" value="NADP_OxRdtase_dom"/>
</dbReference>
<evidence type="ECO:0000259" key="1">
    <source>
        <dbReference type="Pfam" id="PF00248"/>
    </source>
</evidence>
<dbReference type="Gene3D" id="3.20.20.100">
    <property type="entry name" value="NADP-dependent oxidoreductase domain"/>
    <property type="match status" value="1"/>
</dbReference>
<dbReference type="Proteomes" id="UP001629953">
    <property type="component" value="Unassembled WGS sequence"/>
</dbReference>
<dbReference type="RefSeq" id="WP_408623477.1">
    <property type="nucleotide sequence ID" value="NZ_JBEQCT010000003.1"/>
</dbReference>
<name>A0ABW9G6H4_9GAMM</name>
<feature type="domain" description="NADP-dependent oxidoreductase" evidence="1">
    <location>
        <begin position="15"/>
        <end position="313"/>
    </location>
</feature>
<accession>A0ABW9G6H4</accession>
<dbReference type="PANTHER" id="PTHR43364">
    <property type="entry name" value="NADH-SPECIFIC METHYLGLYOXAL REDUCTASE-RELATED"/>
    <property type="match status" value="1"/>
</dbReference>
<dbReference type="SUPFAM" id="SSF51430">
    <property type="entry name" value="NAD(P)-linked oxidoreductase"/>
    <property type="match status" value="1"/>
</dbReference>
<proteinExistence type="predicted"/>